<dbReference type="InterPro" id="IPR002305">
    <property type="entry name" value="aa-tRNA-synth_Ic"/>
</dbReference>
<evidence type="ECO:0000313" key="10">
    <source>
        <dbReference type="EMBL" id="PIQ68728.1"/>
    </source>
</evidence>
<evidence type="ECO:0000256" key="5">
    <source>
        <dbReference type="ARBA" id="ARBA00022917"/>
    </source>
</evidence>
<dbReference type="InterPro" id="IPR014729">
    <property type="entry name" value="Rossmann-like_a/b/a_fold"/>
</dbReference>
<evidence type="ECO:0000256" key="2">
    <source>
        <dbReference type="ARBA" id="ARBA00022598"/>
    </source>
</evidence>
<dbReference type="EMBL" id="PCVG01000031">
    <property type="protein sequence ID" value="PIQ68728.1"/>
    <property type="molecule type" value="Genomic_DNA"/>
</dbReference>
<protein>
    <recommendedName>
        <fullName evidence="1 8">Tyrosine--tRNA ligase</fullName>
        <ecNumber evidence="1 8">6.1.1.1</ecNumber>
    </recommendedName>
</protein>
<dbReference type="AlphaFoldDB" id="A0A2H0KBT7"/>
<proteinExistence type="inferred from homology"/>
<organism evidence="10 11">
    <name type="scientific">Candidatus Taylorbacteria bacterium CG11_big_fil_rev_8_21_14_0_20_46_11</name>
    <dbReference type="NCBI Taxonomy" id="1975025"/>
    <lineage>
        <taxon>Bacteria</taxon>
        <taxon>Candidatus Tayloriibacteriota</taxon>
    </lineage>
</organism>
<keyword evidence="2 9" id="KW-0436">Ligase</keyword>
<evidence type="ECO:0000256" key="3">
    <source>
        <dbReference type="ARBA" id="ARBA00022741"/>
    </source>
</evidence>
<reference evidence="10 11" key="1">
    <citation type="submission" date="2017-09" db="EMBL/GenBank/DDBJ databases">
        <title>Depth-based differentiation of microbial function through sediment-hosted aquifers and enrichment of novel symbionts in the deep terrestrial subsurface.</title>
        <authorList>
            <person name="Probst A.J."/>
            <person name="Ladd B."/>
            <person name="Jarett J.K."/>
            <person name="Geller-Mcgrath D.E."/>
            <person name="Sieber C.M."/>
            <person name="Emerson J.B."/>
            <person name="Anantharaman K."/>
            <person name="Thomas B.C."/>
            <person name="Malmstrom R."/>
            <person name="Stieglmeier M."/>
            <person name="Klingl A."/>
            <person name="Woyke T."/>
            <person name="Ryan C.M."/>
            <person name="Banfield J.F."/>
        </authorList>
    </citation>
    <scope>NUCLEOTIDE SEQUENCE [LARGE SCALE GENOMIC DNA]</scope>
    <source>
        <strain evidence="10">CG11_big_fil_rev_8_21_14_0_20_46_11</strain>
    </source>
</reference>
<evidence type="ECO:0000256" key="6">
    <source>
        <dbReference type="ARBA" id="ARBA00023146"/>
    </source>
</evidence>
<dbReference type="InterPro" id="IPR024088">
    <property type="entry name" value="Tyr-tRNA-ligase_bac-type"/>
</dbReference>
<dbReference type="PANTHER" id="PTHR11766">
    <property type="entry name" value="TYROSYL-TRNA SYNTHETASE"/>
    <property type="match status" value="1"/>
</dbReference>
<dbReference type="PANTHER" id="PTHR11766:SF1">
    <property type="entry name" value="TYROSINE--TRNA LIGASE"/>
    <property type="match status" value="1"/>
</dbReference>
<comment type="similarity">
    <text evidence="9">Belongs to the class-I aminoacyl-tRNA synthetase family.</text>
</comment>
<dbReference type="GO" id="GO:0006437">
    <property type="term" value="P:tyrosyl-tRNA aminoacylation"/>
    <property type="evidence" value="ECO:0007669"/>
    <property type="project" value="UniProtKB-UniRule"/>
</dbReference>
<dbReference type="GO" id="GO:0005829">
    <property type="term" value="C:cytosol"/>
    <property type="evidence" value="ECO:0007669"/>
    <property type="project" value="TreeGrafter"/>
</dbReference>
<dbReference type="GO" id="GO:0004831">
    <property type="term" value="F:tyrosine-tRNA ligase activity"/>
    <property type="evidence" value="ECO:0007669"/>
    <property type="project" value="UniProtKB-UniRule"/>
</dbReference>
<dbReference type="Gene3D" id="3.40.50.620">
    <property type="entry name" value="HUPs"/>
    <property type="match status" value="1"/>
</dbReference>
<name>A0A2H0KBT7_9BACT</name>
<dbReference type="NCBIfam" id="TIGR00234">
    <property type="entry name" value="tyrS"/>
    <property type="match status" value="1"/>
</dbReference>
<evidence type="ECO:0000256" key="1">
    <source>
        <dbReference type="ARBA" id="ARBA00013160"/>
    </source>
</evidence>
<comment type="catalytic activity">
    <reaction evidence="7">
        <text>tRNA(Tyr) + L-tyrosine + ATP = L-tyrosyl-tRNA(Tyr) + AMP + diphosphate + H(+)</text>
        <dbReference type="Rhea" id="RHEA:10220"/>
        <dbReference type="Rhea" id="RHEA-COMP:9706"/>
        <dbReference type="Rhea" id="RHEA-COMP:9707"/>
        <dbReference type="ChEBI" id="CHEBI:15378"/>
        <dbReference type="ChEBI" id="CHEBI:30616"/>
        <dbReference type="ChEBI" id="CHEBI:33019"/>
        <dbReference type="ChEBI" id="CHEBI:58315"/>
        <dbReference type="ChEBI" id="CHEBI:78442"/>
        <dbReference type="ChEBI" id="CHEBI:78536"/>
        <dbReference type="ChEBI" id="CHEBI:456215"/>
        <dbReference type="EC" id="6.1.1.1"/>
    </reaction>
</comment>
<evidence type="ECO:0000256" key="9">
    <source>
        <dbReference type="RuleBase" id="RU363036"/>
    </source>
</evidence>
<keyword evidence="5 9" id="KW-0648">Protein biosynthesis</keyword>
<comment type="caution">
    <text evidence="10">The sequence shown here is derived from an EMBL/GenBank/DDBJ whole genome shotgun (WGS) entry which is preliminary data.</text>
</comment>
<gene>
    <name evidence="10" type="ORF">COV91_02510</name>
</gene>
<keyword evidence="6 9" id="KW-0030">Aminoacyl-tRNA synthetase</keyword>
<dbReference type="InterPro" id="IPR002307">
    <property type="entry name" value="Tyr-tRNA-ligase"/>
</dbReference>
<keyword evidence="3 9" id="KW-0547">Nucleotide-binding</keyword>
<evidence type="ECO:0000256" key="4">
    <source>
        <dbReference type="ARBA" id="ARBA00022840"/>
    </source>
</evidence>
<dbReference type="PRINTS" id="PR01040">
    <property type="entry name" value="TRNASYNTHTYR"/>
</dbReference>
<dbReference type="Pfam" id="PF00579">
    <property type="entry name" value="tRNA-synt_1b"/>
    <property type="match status" value="1"/>
</dbReference>
<sequence length="401" mass="45296">MAFFEKTSKIKTDNARIEELLTRGVEDVFVKEELEKKLRSGKQLRVKLGIDPTGTTIHIGRATILWKLRAFQELGHKIVLIVGDFTAQIGDASDKLEKRPMLSAATVKENLKNYKKIIGKVIDVDRAEFVYNSSWLSKLGFAEVSELADIFTIQQMTERRNFKERMDKGEPVSFREFLYPLMQGYDSVAVKADIEIGGFDQLFNLKAGRVIQKYYGQPEQDIFTGQMLEGTDGRKMSTSWGNVINITDEPSDMFGKVMSLRDELIGKYFLLATRVPVPEITAIEEDMRQGGNPKNSKVKLAKEIVALYYGEEVAKKTEQNFEATFSQGKPQEFINVRLTGKEVAGALLVSKVIKSRTELRRLIGEGAITNVETGEKMGEGFLKTALPGKYRIGKHRFIEIK</sequence>
<evidence type="ECO:0000313" key="11">
    <source>
        <dbReference type="Proteomes" id="UP000229342"/>
    </source>
</evidence>
<dbReference type="EC" id="6.1.1.1" evidence="1 8"/>
<keyword evidence="4 9" id="KW-0067">ATP-binding</keyword>
<dbReference type="Gene3D" id="1.10.240.10">
    <property type="entry name" value="Tyrosyl-Transfer RNA Synthetase"/>
    <property type="match status" value="1"/>
</dbReference>
<evidence type="ECO:0000256" key="7">
    <source>
        <dbReference type="ARBA" id="ARBA00048248"/>
    </source>
</evidence>
<accession>A0A2H0KBT7</accession>
<dbReference type="Proteomes" id="UP000229342">
    <property type="component" value="Unassembled WGS sequence"/>
</dbReference>
<evidence type="ECO:0000256" key="8">
    <source>
        <dbReference type="NCBIfam" id="TIGR00234"/>
    </source>
</evidence>
<dbReference type="CDD" id="cd00805">
    <property type="entry name" value="TyrRS_core"/>
    <property type="match status" value="1"/>
</dbReference>
<dbReference type="GO" id="GO:0005524">
    <property type="term" value="F:ATP binding"/>
    <property type="evidence" value="ECO:0007669"/>
    <property type="project" value="UniProtKB-KW"/>
</dbReference>
<dbReference type="SUPFAM" id="SSF52374">
    <property type="entry name" value="Nucleotidylyl transferase"/>
    <property type="match status" value="1"/>
</dbReference>